<feature type="transmembrane region" description="Helical" evidence="4">
    <location>
        <begin position="12"/>
        <end position="35"/>
    </location>
</feature>
<keyword evidence="3 6" id="KW-0012">Acyltransferase</keyword>
<accession>A0ABV7D5R6</accession>
<proteinExistence type="predicted"/>
<dbReference type="PANTHER" id="PTHR10434:SF11">
    <property type="entry name" value="1-ACYL-SN-GLYCEROL-3-PHOSPHATE ACYLTRANSFERASE"/>
    <property type="match status" value="1"/>
</dbReference>
<evidence type="ECO:0000313" key="7">
    <source>
        <dbReference type="Proteomes" id="UP001595444"/>
    </source>
</evidence>
<evidence type="ECO:0000256" key="2">
    <source>
        <dbReference type="ARBA" id="ARBA00022679"/>
    </source>
</evidence>
<dbReference type="RefSeq" id="WP_194214061.1">
    <property type="nucleotide sequence ID" value="NZ_CP061205.1"/>
</dbReference>
<gene>
    <name evidence="6" type="ORF">ACFOKA_10130</name>
</gene>
<keyword evidence="4" id="KW-0472">Membrane</keyword>
<dbReference type="Pfam" id="PF01553">
    <property type="entry name" value="Acyltransferase"/>
    <property type="match status" value="1"/>
</dbReference>
<evidence type="ECO:0000259" key="5">
    <source>
        <dbReference type="SMART" id="SM00563"/>
    </source>
</evidence>
<evidence type="ECO:0000313" key="6">
    <source>
        <dbReference type="EMBL" id="MFC3052261.1"/>
    </source>
</evidence>
<dbReference type="PANTHER" id="PTHR10434">
    <property type="entry name" value="1-ACYL-SN-GLYCEROL-3-PHOSPHATE ACYLTRANSFERASE"/>
    <property type="match status" value="1"/>
</dbReference>
<keyword evidence="4" id="KW-1133">Transmembrane helix</keyword>
<dbReference type="EMBL" id="JBHRSL010000010">
    <property type="protein sequence ID" value="MFC3052261.1"/>
    <property type="molecule type" value="Genomic_DNA"/>
</dbReference>
<sequence>MMRWLDPIRSVFFNIVFYSFTILFLGLAVLPLCYFKSEKRVRRMVGVYCSSSLWIARWIMGIKAEYRGLENYPKEGGFILAAAHQSNADAIMTFCLRSDVTALAKKELFSTPIVGRILAKMQVIRIDREARHAHKGMTEVGNSVVEMGRPLIVYPQATRIRIGQQAKKLKSGAYFLQQETGLRVVPVATNTGLFWRKSFWHRSGTMVFDIGAPIPEGLDKDAFMAQLETWIVDRSNMLVIEQGFGHLLEAKHEQAEE</sequence>
<keyword evidence="4" id="KW-0812">Transmembrane</keyword>
<comment type="caution">
    <text evidence="6">The sequence shown here is derived from an EMBL/GenBank/DDBJ whole genome shotgun (WGS) entry which is preliminary data.</text>
</comment>
<dbReference type="InterPro" id="IPR002123">
    <property type="entry name" value="Plipid/glycerol_acylTrfase"/>
</dbReference>
<protein>
    <submittedName>
        <fullName evidence="6">Lysophospholipid acyltransferase family protein</fullName>
    </submittedName>
</protein>
<reference evidence="7" key="1">
    <citation type="journal article" date="2019" name="Int. J. Syst. Evol. Microbiol.">
        <title>The Global Catalogue of Microorganisms (GCM) 10K type strain sequencing project: providing services to taxonomists for standard genome sequencing and annotation.</title>
        <authorList>
            <consortium name="The Broad Institute Genomics Platform"/>
            <consortium name="The Broad Institute Genome Sequencing Center for Infectious Disease"/>
            <person name="Wu L."/>
            <person name="Ma J."/>
        </authorList>
    </citation>
    <scope>NUCLEOTIDE SEQUENCE [LARGE SCALE GENOMIC DNA]</scope>
    <source>
        <strain evidence="7">KCTC 62164</strain>
    </source>
</reference>
<feature type="domain" description="Phospholipid/glycerol acyltransferase" evidence="5">
    <location>
        <begin position="78"/>
        <end position="192"/>
    </location>
</feature>
<organism evidence="6 7">
    <name type="scientific">Kordiimonas pumila</name>
    <dbReference type="NCBI Taxonomy" id="2161677"/>
    <lineage>
        <taxon>Bacteria</taxon>
        <taxon>Pseudomonadati</taxon>
        <taxon>Pseudomonadota</taxon>
        <taxon>Alphaproteobacteria</taxon>
        <taxon>Kordiimonadales</taxon>
        <taxon>Kordiimonadaceae</taxon>
        <taxon>Kordiimonas</taxon>
    </lineage>
</organism>
<evidence type="ECO:0000256" key="3">
    <source>
        <dbReference type="ARBA" id="ARBA00023315"/>
    </source>
</evidence>
<keyword evidence="2" id="KW-0808">Transferase</keyword>
<dbReference type="GO" id="GO:0016746">
    <property type="term" value="F:acyltransferase activity"/>
    <property type="evidence" value="ECO:0007669"/>
    <property type="project" value="UniProtKB-KW"/>
</dbReference>
<dbReference type="CDD" id="cd07989">
    <property type="entry name" value="LPLAT_AGPAT-like"/>
    <property type="match status" value="1"/>
</dbReference>
<dbReference type="SMART" id="SM00563">
    <property type="entry name" value="PlsC"/>
    <property type="match status" value="1"/>
</dbReference>
<name>A0ABV7D5R6_9PROT</name>
<dbReference type="Proteomes" id="UP001595444">
    <property type="component" value="Unassembled WGS sequence"/>
</dbReference>
<dbReference type="SUPFAM" id="SSF69593">
    <property type="entry name" value="Glycerol-3-phosphate (1)-acyltransferase"/>
    <property type="match status" value="1"/>
</dbReference>
<keyword evidence="7" id="KW-1185">Reference proteome</keyword>
<evidence type="ECO:0000256" key="1">
    <source>
        <dbReference type="ARBA" id="ARBA00005189"/>
    </source>
</evidence>
<evidence type="ECO:0000256" key="4">
    <source>
        <dbReference type="SAM" id="Phobius"/>
    </source>
</evidence>
<comment type="pathway">
    <text evidence="1">Lipid metabolism.</text>
</comment>